<dbReference type="EMBL" id="LAZR01017146">
    <property type="protein sequence ID" value="KKM01626.1"/>
    <property type="molecule type" value="Genomic_DNA"/>
</dbReference>
<dbReference type="Pfam" id="PF09346">
    <property type="entry name" value="SMI1_KNR4"/>
    <property type="match status" value="1"/>
</dbReference>
<sequence length="138" mass="16136">MTLSKNLDEKIKNFDFDYIESYLGNPVPSCLKELYSSGEVFELENIIVDEEDDDEGNDLLYICIANWEPLNEERYQRPWPGTEKYLNFAQDGSGNLFIAKPEENFEVVHFFDHETGELESLNINIPTFIGKVREWNED</sequence>
<accession>A0A0F9J6W1</accession>
<dbReference type="AlphaFoldDB" id="A0A0F9J6W1"/>
<name>A0A0F9J6W1_9ZZZZ</name>
<evidence type="ECO:0000259" key="1">
    <source>
        <dbReference type="Pfam" id="PF09346"/>
    </source>
</evidence>
<proteinExistence type="predicted"/>
<comment type="caution">
    <text evidence="2">The sequence shown here is derived from an EMBL/GenBank/DDBJ whole genome shotgun (WGS) entry which is preliminary data.</text>
</comment>
<evidence type="ECO:0000313" key="2">
    <source>
        <dbReference type="EMBL" id="KKM01626.1"/>
    </source>
</evidence>
<gene>
    <name evidence="2" type="ORF">LCGC14_1792580</name>
</gene>
<protein>
    <recommendedName>
        <fullName evidence="1">Knr4/Smi1-like domain-containing protein</fullName>
    </recommendedName>
</protein>
<feature type="domain" description="Knr4/Smi1-like" evidence="1">
    <location>
        <begin position="16"/>
        <end position="129"/>
    </location>
</feature>
<organism evidence="2">
    <name type="scientific">marine sediment metagenome</name>
    <dbReference type="NCBI Taxonomy" id="412755"/>
    <lineage>
        <taxon>unclassified sequences</taxon>
        <taxon>metagenomes</taxon>
        <taxon>ecological metagenomes</taxon>
    </lineage>
</organism>
<reference evidence="2" key="1">
    <citation type="journal article" date="2015" name="Nature">
        <title>Complex archaea that bridge the gap between prokaryotes and eukaryotes.</title>
        <authorList>
            <person name="Spang A."/>
            <person name="Saw J.H."/>
            <person name="Jorgensen S.L."/>
            <person name="Zaremba-Niedzwiedzka K."/>
            <person name="Martijn J."/>
            <person name="Lind A.E."/>
            <person name="van Eijk R."/>
            <person name="Schleper C."/>
            <person name="Guy L."/>
            <person name="Ettema T.J."/>
        </authorList>
    </citation>
    <scope>NUCLEOTIDE SEQUENCE</scope>
</reference>
<dbReference type="InterPro" id="IPR018958">
    <property type="entry name" value="Knr4/Smi1-like_dom"/>
</dbReference>